<dbReference type="PANTHER" id="PTHR14726">
    <property type="entry name" value="JHY PROTEIN HOMOLOG"/>
    <property type="match status" value="1"/>
</dbReference>
<keyword evidence="2" id="KW-1185">Reference proteome</keyword>
<dbReference type="GO" id="GO:0035082">
    <property type="term" value="P:axoneme assembly"/>
    <property type="evidence" value="ECO:0007669"/>
    <property type="project" value="TreeGrafter"/>
</dbReference>
<dbReference type="OrthoDB" id="10668629at2759"/>
<protein>
    <submittedName>
        <fullName evidence="1">Uncharacterized protein</fullName>
    </submittedName>
</protein>
<dbReference type="Proteomes" id="UP000717585">
    <property type="component" value="Unassembled WGS sequence"/>
</dbReference>
<evidence type="ECO:0000313" key="1">
    <source>
        <dbReference type="EMBL" id="KAG9389903.1"/>
    </source>
</evidence>
<comment type="caution">
    <text evidence="1">The sequence shown here is derived from an EMBL/GenBank/DDBJ whole genome shotgun (WGS) entry which is preliminary data.</text>
</comment>
<dbReference type="EMBL" id="JAHDYR010000067">
    <property type="protein sequence ID" value="KAG9389903.1"/>
    <property type="molecule type" value="Genomic_DNA"/>
</dbReference>
<accession>A0A8J6DYW6</accession>
<sequence length="238" mass="26909">MAPTRVNRRPSAFEQRFATKITQVKRDGSFSAATERARQGSTEEQFYYSKKPRRVNYKPYSISDYAQMKERDETLGSVKGLGPDLDNERVRAAQKHRNKMMDYSKNVVQAHKEEGLPMAPRKDHKKIYTVVDGHGRWANEDDATISRDKALKYATTHIPKPTVTRRSMSKPAFAFGSTQRPKLSPYSRESVLDAIEPNSLSPGMKHVGGYGISASLGDLERRHEVEQAAVDDIMAEFS</sequence>
<dbReference type="PANTHER" id="PTHR14726:SF1">
    <property type="entry name" value="JHY PROTEIN HOMOLOG"/>
    <property type="match status" value="1"/>
</dbReference>
<reference evidence="1" key="1">
    <citation type="submission" date="2021-05" db="EMBL/GenBank/DDBJ databases">
        <title>A free-living protist that lacks canonical eukaryotic 1 DNA replication and segregation systems.</title>
        <authorList>
            <person name="Salas-Leiva D.E."/>
            <person name="Tromer E.C."/>
            <person name="Curtis B.A."/>
            <person name="Jerlstrom-Hultqvist J."/>
            <person name="Kolisko M."/>
            <person name="Yi Z."/>
            <person name="Salas-Leiva J.S."/>
            <person name="Gallot-Lavallee L."/>
            <person name="Kops G.J.P.L."/>
            <person name="Archibald J.M."/>
            <person name="Simpson A.G.B."/>
            <person name="Roger A.J."/>
        </authorList>
    </citation>
    <scope>NUCLEOTIDE SEQUENCE</scope>
    <source>
        <strain evidence="1">BICM</strain>
    </source>
</reference>
<dbReference type="InterPro" id="IPR027968">
    <property type="entry name" value="JHY"/>
</dbReference>
<evidence type="ECO:0000313" key="2">
    <source>
        <dbReference type="Proteomes" id="UP000717585"/>
    </source>
</evidence>
<organism evidence="1 2">
    <name type="scientific">Carpediemonas membranifera</name>
    <dbReference type="NCBI Taxonomy" id="201153"/>
    <lineage>
        <taxon>Eukaryota</taxon>
        <taxon>Metamonada</taxon>
        <taxon>Carpediemonas-like organisms</taxon>
        <taxon>Carpediemonas</taxon>
    </lineage>
</organism>
<dbReference type="AlphaFoldDB" id="A0A8J6DYW6"/>
<proteinExistence type="predicted"/>
<name>A0A8J6DYW6_9EUKA</name>
<gene>
    <name evidence="1" type="ORF">J8273_8590</name>
</gene>
<dbReference type="Pfam" id="PF15261">
    <property type="entry name" value="JHY"/>
    <property type="match status" value="1"/>
</dbReference>